<keyword evidence="1" id="KW-1133">Transmembrane helix</keyword>
<dbReference type="Proteomes" id="UP001202827">
    <property type="component" value="Unassembled WGS sequence"/>
</dbReference>
<keyword evidence="1" id="KW-0472">Membrane</keyword>
<feature type="transmembrane region" description="Helical" evidence="1">
    <location>
        <begin position="46"/>
        <end position="67"/>
    </location>
</feature>
<proteinExistence type="predicted"/>
<comment type="caution">
    <text evidence="2">The sequence shown here is derived from an EMBL/GenBank/DDBJ whole genome shotgun (WGS) entry which is preliminary data.</text>
</comment>
<dbReference type="RefSeq" id="WP_118851597.1">
    <property type="nucleotide sequence ID" value="NZ_JALPRY010000024.1"/>
</dbReference>
<accession>A0ABT0IWG7</accession>
<reference evidence="2 3" key="1">
    <citation type="submission" date="2022-04" db="EMBL/GenBank/DDBJ databases">
        <title>Rhizobium coralii sp. nov., isolated from coral Turbinaria peltata.</title>
        <authorList>
            <person name="Sun H."/>
        </authorList>
    </citation>
    <scope>NUCLEOTIDE SEQUENCE [LARGE SCALE GENOMIC DNA]</scope>
    <source>
        <strain evidence="2 3">NTR19</strain>
    </source>
</reference>
<name>A0ABT0IWG7_9HYPH</name>
<gene>
    <name evidence="2" type="ORF">M0654_19655</name>
</gene>
<dbReference type="Pfam" id="PF04241">
    <property type="entry name" value="DUF423"/>
    <property type="match status" value="1"/>
</dbReference>
<dbReference type="InterPro" id="IPR006696">
    <property type="entry name" value="DUF423"/>
</dbReference>
<protein>
    <submittedName>
        <fullName evidence="2">DUF423 domain-containing protein</fullName>
    </submittedName>
</protein>
<dbReference type="EMBL" id="JALPRY010000024">
    <property type="protein sequence ID" value="MCK8782199.1"/>
    <property type="molecule type" value="Genomic_DNA"/>
</dbReference>
<evidence type="ECO:0000313" key="3">
    <source>
        <dbReference type="Proteomes" id="UP001202827"/>
    </source>
</evidence>
<feature type="transmembrane region" description="Helical" evidence="1">
    <location>
        <begin position="79"/>
        <end position="101"/>
    </location>
</feature>
<organism evidence="2 3">
    <name type="scientific">Neorhizobium turbinariae</name>
    <dbReference type="NCBI Taxonomy" id="2937795"/>
    <lineage>
        <taxon>Bacteria</taxon>
        <taxon>Pseudomonadati</taxon>
        <taxon>Pseudomonadota</taxon>
        <taxon>Alphaproteobacteria</taxon>
        <taxon>Hyphomicrobiales</taxon>
        <taxon>Rhizobiaceae</taxon>
        <taxon>Rhizobium/Agrobacterium group</taxon>
        <taxon>Neorhizobium</taxon>
    </lineage>
</organism>
<keyword evidence="3" id="KW-1185">Reference proteome</keyword>
<evidence type="ECO:0000313" key="2">
    <source>
        <dbReference type="EMBL" id="MCK8782199.1"/>
    </source>
</evidence>
<evidence type="ECO:0000256" key="1">
    <source>
        <dbReference type="SAM" id="Phobius"/>
    </source>
</evidence>
<keyword evidence="1" id="KW-0812">Transmembrane</keyword>
<sequence length="108" mass="11094">MGACGVALAAAASHGGDTLFLGSASTMCLAHAPVLLALFLGYRQFRTATLAGLVLGLGTVLFAGDLVSRHYLGSRLFPMAAPAGGTLMMLGWLLVALGAFFRRADLPK</sequence>